<dbReference type="Pfam" id="PF00668">
    <property type="entry name" value="Condensation"/>
    <property type="match status" value="1"/>
</dbReference>
<feature type="domain" description="Condensation" evidence="1">
    <location>
        <begin position="65"/>
        <end position="370"/>
    </location>
</feature>
<protein>
    <submittedName>
        <fullName evidence="2">Acyltransferase papA2</fullName>
    </submittedName>
</protein>
<dbReference type="GO" id="GO:0008610">
    <property type="term" value="P:lipid biosynthetic process"/>
    <property type="evidence" value="ECO:0007669"/>
    <property type="project" value="UniProtKB-ARBA"/>
</dbReference>
<keyword evidence="2" id="KW-0012">Acyltransferase</keyword>
<sequence length="462" mass="51749">MRVTDIQRCEVRPGRLVEWTPQPVIVTEAEVPEDPRPPTYLQESHVRTTRSVREDGLFVPTWLGAAFDVPGPIDLDALQTALHRWTLRHETLRSGFRWIGQRMRRFTLDADSVELRRHDVGEFPDENVLTQHLQDRFDVAADALAWPNFIYAAVVRDDGASVYMAFDHSNVDAYSLQRIPAEIHDLYTAGPALSADGGTPVASYIDFGAAERSTADEIDDTHPIVDRWREFVADCDGMLPAFPLDLGLEPDGPLPTQKFLQETLVDDADATAFEAYTRPYGGSLVGALAATGLIAREIGGRQVYRTVVPFHTRVKSRWSDSVGWYVGGAPLEIPVDEVCDLAGAMSLVRAQLRKNRPMSRIPVARVLNLLGADFRPTSPDLYSIVSFVDARGIPGSRRWQELRAYGLIRVSYGDQVCVWITRLHEGLQLACRYPDTAVAHKNMRLYVQHLRDLIVSVRPGRP</sequence>
<dbReference type="Proteomes" id="UP000185696">
    <property type="component" value="Unassembled WGS sequence"/>
</dbReference>
<reference evidence="2 3" key="1">
    <citation type="submission" date="2016-12" db="EMBL/GenBank/DDBJ databases">
        <title>The draft genome sequence of Actinophytocola xinjiangensis.</title>
        <authorList>
            <person name="Wang W."/>
            <person name="Yuan L."/>
        </authorList>
    </citation>
    <scope>NUCLEOTIDE SEQUENCE [LARGE SCALE GENOMIC DNA]</scope>
    <source>
        <strain evidence="2 3">CGMCC 4.4663</strain>
    </source>
</reference>
<dbReference type="InterPro" id="IPR023213">
    <property type="entry name" value="CAT-like_dom_sf"/>
</dbReference>
<evidence type="ECO:0000259" key="1">
    <source>
        <dbReference type="Pfam" id="PF00668"/>
    </source>
</evidence>
<dbReference type="Gene3D" id="3.30.559.30">
    <property type="entry name" value="Nonribosomal peptide synthetase, condensation domain"/>
    <property type="match status" value="1"/>
</dbReference>
<dbReference type="AlphaFoldDB" id="A0A7Z0WKZ7"/>
<accession>A0A7Z0WKZ7</accession>
<dbReference type="Gene3D" id="3.30.559.10">
    <property type="entry name" value="Chloramphenicol acetyltransferase-like domain"/>
    <property type="match status" value="1"/>
</dbReference>
<dbReference type="RefSeq" id="WP_075134172.1">
    <property type="nucleotide sequence ID" value="NZ_MSIF01000008.1"/>
</dbReference>
<dbReference type="GO" id="GO:0016746">
    <property type="term" value="F:acyltransferase activity"/>
    <property type="evidence" value="ECO:0007669"/>
    <property type="project" value="UniProtKB-KW"/>
</dbReference>
<keyword evidence="3" id="KW-1185">Reference proteome</keyword>
<comment type="caution">
    <text evidence="2">The sequence shown here is derived from an EMBL/GenBank/DDBJ whole genome shotgun (WGS) entry which is preliminary data.</text>
</comment>
<dbReference type="InterPro" id="IPR001242">
    <property type="entry name" value="Condensation_dom"/>
</dbReference>
<proteinExistence type="predicted"/>
<evidence type="ECO:0000313" key="3">
    <source>
        <dbReference type="Proteomes" id="UP000185696"/>
    </source>
</evidence>
<dbReference type="SUPFAM" id="SSF52777">
    <property type="entry name" value="CoA-dependent acyltransferases"/>
    <property type="match status" value="2"/>
</dbReference>
<dbReference type="EMBL" id="MSIF01000008">
    <property type="protein sequence ID" value="OLF09781.1"/>
    <property type="molecule type" value="Genomic_DNA"/>
</dbReference>
<name>A0A7Z0WKZ7_9PSEU</name>
<evidence type="ECO:0000313" key="2">
    <source>
        <dbReference type="EMBL" id="OLF09781.1"/>
    </source>
</evidence>
<keyword evidence="2" id="KW-0808">Transferase</keyword>
<gene>
    <name evidence="2" type="ORF">BLA60_18570</name>
</gene>
<organism evidence="2 3">
    <name type="scientific">Actinophytocola xinjiangensis</name>
    <dbReference type="NCBI Taxonomy" id="485602"/>
    <lineage>
        <taxon>Bacteria</taxon>
        <taxon>Bacillati</taxon>
        <taxon>Actinomycetota</taxon>
        <taxon>Actinomycetes</taxon>
        <taxon>Pseudonocardiales</taxon>
        <taxon>Pseudonocardiaceae</taxon>
    </lineage>
</organism>